<evidence type="ECO:0000313" key="7">
    <source>
        <dbReference type="Proteomes" id="UP000001431"/>
    </source>
</evidence>
<dbReference type="GO" id="GO:0005524">
    <property type="term" value="F:ATP binding"/>
    <property type="evidence" value="ECO:0007669"/>
    <property type="project" value="UniProtKB-KW"/>
</dbReference>
<dbReference type="InterPro" id="IPR016467">
    <property type="entry name" value="DNA_recomb/repair_RecA-like"/>
</dbReference>
<evidence type="ECO:0000256" key="3">
    <source>
        <dbReference type="ARBA" id="ARBA00023125"/>
    </source>
</evidence>
<dbReference type="Gene3D" id="3.40.50.300">
    <property type="entry name" value="P-loop containing nucleotide triphosphate hydrolases"/>
    <property type="match status" value="1"/>
</dbReference>
<evidence type="ECO:0000256" key="4">
    <source>
        <dbReference type="PIRNR" id="PIRNR005856"/>
    </source>
</evidence>
<dbReference type="InterPro" id="IPR027417">
    <property type="entry name" value="P-loop_NTPase"/>
</dbReference>
<keyword evidence="2" id="KW-0067">ATP-binding</keyword>
<feature type="domain" description="RecA family profile 1" evidence="5">
    <location>
        <begin position="81"/>
        <end position="249"/>
    </location>
</feature>
<dbReference type="InterPro" id="IPR020588">
    <property type="entry name" value="RecA_ATP-bd"/>
</dbReference>
<accession>A3MXS9</accession>
<comment type="similarity">
    <text evidence="4">Belongs to the eukaryotic RecA-like protein family.</text>
</comment>
<dbReference type="GO" id="GO:0006281">
    <property type="term" value="P:DNA repair"/>
    <property type="evidence" value="ECO:0007669"/>
    <property type="project" value="InterPro"/>
</dbReference>
<protein>
    <recommendedName>
        <fullName evidence="4">DNA repair and recombination protein RadA</fullName>
    </recommendedName>
</protein>
<dbReference type="Gene3D" id="1.10.150.20">
    <property type="entry name" value="5' to 3' exonuclease, C-terminal subdomain"/>
    <property type="match status" value="1"/>
</dbReference>
<dbReference type="KEGG" id="pcl:Pcal_2031"/>
<evidence type="ECO:0000259" key="5">
    <source>
        <dbReference type="PROSITE" id="PS50162"/>
    </source>
</evidence>
<dbReference type="EMBL" id="CP000561">
    <property type="protein sequence ID" value="ABO09446.1"/>
    <property type="molecule type" value="Genomic_DNA"/>
</dbReference>
<dbReference type="eggNOG" id="arCOG00415">
    <property type="taxonomic scope" value="Archaea"/>
</dbReference>
<keyword evidence="1" id="KW-0547">Nucleotide-binding</keyword>
<dbReference type="GO" id="GO:0003677">
    <property type="term" value="F:DNA binding"/>
    <property type="evidence" value="ECO:0007669"/>
    <property type="project" value="UniProtKB-KW"/>
</dbReference>
<dbReference type="GO" id="GO:0140664">
    <property type="term" value="F:ATP-dependent DNA damage sensor activity"/>
    <property type="evidence" value="ECO:0007669"/>
    <property type="project" value="InterPro"/>
</dbReference>
<evidence type="ECO:0000256" key="1">
    <source>
        <dbReference type="ARBA" id="ARBA00022741"/>
    </source>
</evidence>
<name>A3MXS9_PYRCJ</name>
<dbReference type="HOGENOM" id="CLU_041732_0_0_2"/>
<keyword evidence="3 4" id="KW-0238">DNA-binding</keyword>
<comment type="function">
    <text evidence="4">Involved in DNA repair and in homologous recombination. Binds and assemble on single-stranded DNA to form a nucleoprotein filament. Hydrolyzes ATP in a ssDNA-dependent manner and promotes DNA strand exchange between homologous DNA molecules.</text>
</comment>
<dbReference type="STRING" id="410359.Pcal_2031"/>
<dbReference type="InterPro" id="IPR013632">
    <property type="entry name" value="Rad51_C"/>
</dbReference>
<sequence>MGMSKKRERDPLEELEGVGPKTLERLRELGVTSVEHLAEFTVEELVEAGVEYDRAVKILQQAIQRVGTTRPLTARELRSQQRRVFKTGVSEFDEKTPWRGIREAFIYEFAGEFGAGKSMLAHQLSVAALAQGFTTRVVYIDTEGTFNDGLVEAVAKRFGLDVDKALEAIVVYQPANVVQLEQIVKFDLPRHIAEGCRLAVIDTITALYRAEFVGREMLAARQQRIHYLVDWLRRHARTFGLTSVLTNQVMDVPEAFSVGKRPAGGNVLAHAVNARFMMARPNKAKAEGYMWPLDVPGMPPDVRIDYRITDAGLE</sequence>
<reference evidence="6" key="1">
    <citation type="submission" date="2007-02" db="EMBL/GenBank/DDBJ databases">
        <title>Complete sequence of Pyrobaculum calidifontis JCM 11548.</title>
        <authorList>
            <consortium name="US DOE Joint Genome Institute"/>
            <person name="Copeland A."/>
            <person name="Lucas S."/>
            <person name="Lapidus A."/>
            <person name="Barry K."/>
            <person name="Glavina del Rio T."/>
            <person name="Dalin E."/>
            <person name="Tice H."/>
            <person name="Pitluck S."/>
            <person name="Chain P."/>
            <person name="Malfatti S."/>
            <person name="Shin M."/>
            <person name="Vergez L."/>
            <person name="Schmutz J."/>
            <person name="Larimer F."/>
            <person name="Land M."/>
            <person name="Hauser L."/>
            <person name="Kyrpides N."/>
            <person name="Mikhailova N."/>
            <person name="Cozen A.E."/>
            <person name="Fitz-Gibbon S.T."/>
            <person name="House C.H."/>
            <person name="Saltikov C."/>
            <person name="Lowe T.M."/>
            <person name="Richardson P."/>
        </authorList>
    </citation>
    <scope>NUCLEOTIDE SEQUENCE [LARGE SCALE GENOMIC DNA]</scope>
    <source>
        <strain evidence="6">JCM 11548</strain>
    </source>
</reference>
<dbReference type="Proteomes" id="UP000001431">
    <property type="component" value="Chromosome"/>
</dbReference>
<dbReference type="Pfam" id="PF14520">
    <property type="entry name" value="HHH_5"/>
    <property type="match status" value="1"/>
</dbReference>
<dbReference type="PANTHER" id="PTHR22942:SF30">
    <property type="entry name" value="MEIOTIC RECOMBINATION PROTEIN DMC1_LIM15 HOMOLOG"/>
    <property type="match status" value="1"/>
</dbReference>
<dbReference type="PANTHER" id="PTHR22942">
    <property type="entry name" value="RECA/RAD51/RADA DNA STRAND-PAIRING FAMILY MEMBER"/>
    <property type="match status" value="1"/>
</dbReference>
<keyword evidence="4" id="KW-0227">DNA damage</keyword>
<keyword evidence="4" id="KW-0233">DNA recombination</keyword>
<dbReference type="GO" id="GO:0006310">
    <property type="term" value="P:DNA recombination"/>
    <property type="evidence" value="ECO:0007669"/>
    <property type="project" value="UniProtKB-KW"/>
</dbReference>
<evidence type="ECO:0000256" key="2">
    <source>
        <dbReference type="ARBA" id="ARBA00022840"/>
    </source>
</evidence>
<dbReference type="SMR" id="A3MXS9"/>
<keyword evidence="7" id="KW-1185">Reference proteome</keyword>
<dbReference type="SUPFAM" id="SSF47794">
    <property type="entry name" value="Rad51 N-terminal domain-like"/>
    <property type="match status" value="1"/>
</dbReference>
<organism evidence="6 7">
    <name type="scientific">Pyrobaculum calidifontis (strain DSM 21063 / JCM 11548 / VA1)</name>
    <dbReference type="NCBI Taxonomy" id="410359"/>
    <lineage>
        <taxon>Archaea</taxon>
        <taxon>Thermoproteota</taxon>
        <taxon>Thermoprotei</taxon>
        <taxon>Thermoproteales</taxon>
        <taxon>Thermoproteaceae</taxon>
        <taxon>Pyrobaculum</taxon>
    </lineage>
</organism>
<proteinExistence type="inferred from homology"/>
<dbReference type="SUPFAM" id="SSF52540">
    <property type="entry name" value="P-loop containing nucleoside triphosphate hydrolases"/>
    <property type="match status" value="1"/>
</dbReference>
<dbReference type="Pfam" id="PF08423">
    <property type="entry name" value="Rad51"/>
    <property type="match status" value="1"/>
</dbReference>
<dbReference type="PROSITE" id="PS50162">
    <property type="entry name" value="RECA_2"/>
    <property type="match status" value="1"/>
</dbReference>
<dbReference type="PIRSF" id="PIRSF005856">
    <property type="entry name" value="Rad51"/>
    <property type="match status" value="1"/>
</dbReference>
<evidence type="ECO:0000313" key="6">
    <source>
        <dbReference type="EMBL" id="ABO09446.1"/>
    </source>
</evidence>
<gene>
    <name evidence="6" type="ordered locus">Pcal_2031</name>
</gene>
<dbReference type="InterPro" id="IPR010995">
    <property type="entry name" value="DNA_repair_Rad51/TF_NusA_a-hlx"/>
</dbReference>
<dbReference type="AlphaFoldDB" id="A3MXS9"/>